<gene>
    <name evidence="13" type="primary">lpxK</name>
    <name evidence="15" type="ORF">IPH26_11890</name>
</gene>
<comment type="function">
    <text evidence="1 13">Transfers the gamma-phosphate of ATP to the 4'-position of a tetraacyldisaccharide 1-phosphate intermediate (termed DS-1-P) to form tetraacyldisaccharide 1,4'-bis-phosphate (lipid IVA).</text>
</comment>
<evidence type="ECO:0000256" key="2">
    <source>
        <dbReference type="ARBA" id="ARBA00004870"/>
    </source>
</evidence>
<dbReference type="GO" id="GO:0009245">
    <property type="term" value="P:lipid A biosynthetic process"/>
    <property type="evidence" value="ECO:0007669"/>
    <property type="project" value="UniProtKB-UniRule"/>
</dbReference>
<dbReference type="InterPro" id="IPR003758">
    <property type="entry name" value="LpxK"/>
</dbReference>
<keyword evidence="14" id="KW-0812">Transmembrane</keyword>
<dbReference type="PANTHER" id="PTHR42724:SF1">
    <property type="entry name" value="TETRAACYLDISACCHARIDE 4'-KINASE, MITOCHONDRIAL-RELATED"/>
    <property type="match status" value="1"/>
</dbReference>
<evidence type="ECO:0000313" key="15">
    <source>
        <dbReference type="EMBL" id="MBK6973603.1"/>
    </source>
</evidence>
<keyword evidence="6 13" id="KW-0441">Lipid A biosynthesis</keyword>
<dbReference type="InterPro" id="IPR027417">
    <property type="entry name" value="P-loop_NTPase"/>
</dbReference>
<dbReference type="HAMAP" id="MF_00409">
    <property type="entry name" value="LpxK"/>
    <property type="match status" value="1"/>
</dbReference>
<reference evidence="15" key="1">
    <citation type="submission" date="2020-10" db="EMBL/GenBank/DDBJ databases">
        <title>Connecting structure to function with the recovery of over 1000 high-quality activated sludge metagenome-assembled genomes encoding full-length rRNA genes using long-read sequencing.</title>
        <authorList>
            <person name="Singleton C.M."/>
            <person name="Petriglieri F."/>
            <person name="Kristensen J.M."/>
            <person name="Kirkegaard R.H."/>
            <person name="Michaelsen T.Y."/>
            <person name="Andersen M.H."/>
            <person name="Karst S.M."/>
            <person name="Dueholm M.S."/>
            <person name="Nielsen P.H."/>
            <person name="Albertsen M."/>
        </authorList>
    </citation>
    <scope>NUCLEOTIDE SEQUENCE</scope>
    <source>
        <strain evidence="15">Bjer_18-Q3-R1-45_BAT3C.347</strain>
    </source>
</reference>
<organism evidence="15 16">
    <name type="scientific">Candidatus Methylophosphatis roskildensis</name>
    <dbReference type="NCBI Taxonomy" id="2899263"/>
    <lineage>
        <taxon>Bacteria</taxon>
        <taxon>Pseudomonadati</taxon>
        <taxon>Pseudomonadota</taxon>
        <taxon>Betaproteobacteria</taxon>
        <taxon>Nitrosomonadales</taxon>
        <taxon>Sterolibacteriaceae</taxon>
        <taxon>Candidatus Methylophosphatis</taxon>
    </lineage>
</organism>
<keyword evidence="10 13" id="KW-0067">ATP-binding</keyword>
<protein>
    <recommendedName>
        <fullName evidence="4 13">Tetraacyldisaccharide 4'-kinase</fullName>
        <ecNumber evidence="3 13">2.7.1.130</ecNumber>
    </recommendedName>
    <alternativeName>
        <fullName evidence="12 13">Lipid A 4'-kinase</fullName>
    </alternativeName>
</protein>
<evidence type="ECO:0000256" key="6">
    <source>
        <dbReference type="ARBA" id="ARBA00022556"/>
    </source>
</evidence>
<dbReference type="Pfam" id="PF02606">
    <property type="entry name" value="LpxK"/>
    <property type="match status" value="1"/>
</dbReference>
<comment type="similarity">
    <text evidence="13">Belongs to the LpxK family.</text>
</comment>
<feature type="binding site" evidence="13">
    <location>
        <begin position="64"/>
        <end position="71"/>
    </location>
    <ligand>
        <name>ATP</name>
        <dbReference type="ChEBI" id="CHEBI:30616"/>
    </ligand>
</feature>
<comment type="pathway">
    <text evidence="2 13">Glycolipid biosynthesis; lipid IV(A) biosynthesis; lipid IV(A) from (3R)-3-hydroxytetradecanoyl-[acyl-carrier-protein] and UDP-N-acetyl-alpha-D-glucosamine: step 6/6.</text>
</comment>
<evidence type="ECO:0000256" key="14">
    <source>
        <dbReference type="SAM" id="Phobius"/>
    </source>
</evidence>
<comment type="caution">
    <text evidence="15">The sequence shown here is derived from an EMBL/GenBank/DDBJ whole genome shotgun (WGS) entry which is preliminary data.</text>
</comment>
<evidence type="ECO:0000256" key="12">
    <source>
        <dbReference type="ARBA" id="ARBA00029757"/>
    </source>
</evidence>
<evidence type="ECO:0000256" key="3">
    <source>
        <dbReference type="ARBA" id="ARBA00012071"/>
    </source>
</evidence>
<evidence type="ECO:0000256" key="9">
    <source>
        <dbReference type="ARBA" id="ARBA00022777"/>
    </source>
</evidence>
<dbReference type="EMBL" id="JADJEV010000003">
    <property type="protein sequence ID" value="MBK6973603.1"/>
    <property type="molecule type" value="Genomic_DNA"/>
</dbReference>
<evidence type="ECO:0000256" key="13">
    <source>
        <dbReference type="HAMAP-Rule" id="MF_00409"/>
    </source>
</evidence>
<dbReference type="NCBIfam" id="TIGR00682">
    <property type="entry name" value="lpxK"/>
    <property type="match status" value="1"/>
</dbReference>
<evidence type="ECO:0000256" key="4">
    <source>
        <dbReference type="ARBA" id="ARBA00016436"/>
    </source>
</evidence>
<comment type="catalytic activity">
    <reaction evidence="13">
        <text>a lipid A disaccharide + ATP = a lipid IVA + ADP + H(+)</text>
        <dbReference type="Rhea" id="RHEA:67840"/>
        <dbReference type="ChEBI" id="CHEBI:15378"/>
        <dbReference type="ChEBI" id="CHEBI:30616"/>
        <dbReference type="ChEBI" id="CHEBI:176343"/>
        <dbReference type="ChEBI" id="CHEBI:176425"/>
        <dbReference type="ChEBI" id="CHEBI:456216"/>
        <dbReference type="EC" id="2.7.1.130"/>
    </reaction>
</comment>
<proteinExistence type="inferred from homology"/>
<dbReference type="GO" id="GO:0005886">
    <property type="term" value="C:plasma membrane"/>
    <property type="evidence" value="ECO:0007669"/>
    <property type="project" value="TreeGrafter"/>
</dbReference>
<name>A0A9D7DZ70_9PROT</name>
<evidence type="ECO:0000256" key="10">
    <source>
        <dbReference type="ARBA" id="ARBA00022840"/>
    </source>
</evidence>
<evidence type="ECO:0000256" key="1">
    <source>
        <dbReference type="ARBA" id="ARBA00002274"/>
    </source>
</evidence>
<keyword evidence="11 13" id="KW-0443">Lipid metabolism</keyword>
<dbReference type="SUPFAM" id="SSF52540">
    <property type="entry name" value="P-loop containing nucleoside triphosphate hydrolases"/>
    <property type="match status" value="1"/>
</dbReference>
<accession>A0A9D7DZ70</accession>
<dbReference type="GO" id="GO:0005524">
    <property type="term" value="F:ATP binding"/>
    <property type="evidence" value="ECO:0007669"/>
    <property type="project" value="UniProtKB-UniRule"/>
</dbReference>
<dbReference type="AlphaFoldDB" id="A0A9D7DZ70"/>
<evidence type="ECO:0000256" key="7">
    <source>
        <dbReference type="ARBA" id="ARBA00022679"/>
    </source>
</evidence>
<dbReference type="GO" id="GO:0009029">
    <property type="term" value="F:lipid-A 4'-kinase activity"/>
    <property type="evidence" value="ECO:0007669"/>
    <property type="project" value="UniProtKB-UniRule"/>
</dbReference>
<feature type="transmembrane region" description="Helical" evidence="14">
    <location>
        <begin position="20"/>
        <end position="38"/>
    </location>
</feature>
<dbReference type="Proteomes" id="UP000807785">
    <property type="component" value="Unassembled WGS sequence"/>
</dbReference>
<keyword evidence="8 13" id="KW-0547">Nucleotide-binding</keyword>
<keyword evidence="5 13" id="KW-0444">Lipid biosynthesis</keyword>
<keyword evidence="7 13" id="KW-0808">Transferase</keyword>
<dbReference type="PANTHER" id="PTHR42724">
    <property type="entry name" value="TETRAACYLDISACCHARIDE 4'-KINASE"/>
    <property type="match status" value="1"/>
</dbReference>
<keyword evidence="14" id="KW-1133">Transmembrane helix</keyword>
<keyword evidence="9 13" id="KW-0418">Kinase</keyword>
<evidence type="ECO:0000256" key="8">
    <source>
        <dbReference type="ARBA" id="ARBA00022741"/>
    </source>
</evidence>
<dbReference type="EC" id="2.7.1.130" evidence="3 13"/>
<evidence type="ECO:0000256" key="11">
    <source>
        <dbReference type="ARBA" id="ARBA00023098"/>
    </source>
</evidence>
<evidence type="ECO:0000256" key="5">
    <source>
        <dbReference type="ARBA" id="ARBA00022516"/>
    </source>
</evidence>
<evidence type="ECO:0000313" key="16">
    <source>
        <dbReference type="Proteomes" id="UP000807785"/>
    </source>
</evidence>
<keyword evidence="14" id="KW-0472">Membrane</keyword>
<sequence length="347" mass="37371">MSTTDGLEGWLASLWAQRGPLAVLLLPLAVLFGLVSSIRRMLFRSGFLASGRVAVPVVVVGNITVGGSGKTPLVIWLVEHLRARGYRPGVISRGYGRSGDDIAEVRSDSRVEDVGDEPLLVARRGGCPVFVGRDRLAAARALLAAHPGCNLIVSDDGLQHFRLARDLEIVLFDSRGIGNGWLLPAGPLREPVSRARLANLVIANGELPDELRDQFIGTGQFSMALVGARFVRVGGDQAVGADKLRGRRIHAVAGIGNPQRFFAHLRALGLEFEPHGFADHHAYRARDLAFAGAEAILMTEKDAVKCEAFADQVAAELWALRVDARLDRDPLPLIEKLLENNHGSASA</sequence>
<dbReference type="GO" id="GO:0009244">
    <property type="term" value="P:lipopolysaccharide core region biosynthetic process"/>
    <property type="evidence" value="ECO:0007669"/>
    <property type="project" value="TreeGrafter"/>
</dbReference>